<keyword evidence="1" id="KW-1133">Transmembrane helix</keyword>
<reference evidence="3" key="1">
    <citation type="journal article" date="2019" name="Int. J. Syst. Evol. Microbiol.">
        <title>The Global Catalogue of Microorganisms (GCM) 10K type strain sequencing project: providing services to taxonomists for standard genome sequencing and annotation.</title>
        <authorList>
            <consortium name="The Broad Institute Genomics Platform"/>
            <consortium name="The Broad Institute Genome Sequencing Center for Infectious Disease"/>
            <person name="Wu L."/>
            <person name="Ma J."/>
        </authorList>
    </citation>
    <scope>NUCLEOTIDE SEQUENCE [LARGE SCALE GENOMIC DNA]</scope>
    <source>
        <strain evidence="3">CCUG 54939</strain>
    </source>
</reference>
<keyword evidence="3" id="KW-1185">Reference proteome</keyword>
<dbReference type="Proteomes" id="UP001595692">
    <property type="component" value="Unassembled WGS sequence"/>
</dbReference>
<dbReference type="RefSeq" id="WP_377151670.1">
    <property type="nucleotide sequence ID" value="NZ_JBHSAF010000007.1"/>
</dbReference>
<dbReference type="PIRSF" id="PIRSF005610">
    <property type="entry name" value="SirB"/>
    <property type="match status" value="1"/>
</dbReference>
<dbReference type="PANTHER" id="PTHR39594">
    <property type="entry name" value="PROTEIN YCHQ"/>
    <property type="match status" value="1"/>
</dbReference>
<dbReference type="PANTHER" id="PTHR39594:SF1">
    <property type="entry name" value="PROTEIN YCHQ"/>
    <property type="match status" value="1"/>
</dbReference>
<keyword evidence="1" id="KW-0472">Membrane</keyword>
<feature type="transmembrane region" description="Helical" evidence="1">
    <location>
        <begin position="46"/>
        <end position="65"/>
    </location>
</feature>
<feature type="transmembrane region" description="Helical" evidence="1">
    <location>
        <begin position="102"/>
        <end position="120"/>
    </location>
</feature>
<gene>
    <name evidence="2" type="ORF">ACFOSS_07845</name>
</gene>
<proteinExistence type="predicted"/>
<comment type="caution">
    <text evidence="2">The sequence shown here is derived from an EMBL/GenBank/DDBJ whole genome shotgun (WGS) entry which is preliminary data.</text>
</comment>
<organism evidence="2 3">
    <name type="scientific">Pseudaeromonas sharmana</name>
    <dbReference type="NCBI Taxonomy" id="328412"/>
    <lineage>
        <taxon>Bacteria</taxon>
        <taxon>Pseudomonadati</taxon>
        <taxon>Pseudomonadota</taxon>
        <taxon>Gammaproteobacteria</taxon>
        <taxon>Aeromonadales</taxon>
        <taxon>Aeromonadaceae</taxon>
        <taxon>Pseudaeromonas</taxon>
    </lineage>
</organism>
<accession>A0ABV8CME1</accession>
<sequence length="128" mass="14052">MLYLLFKAIHVLTVGITGGLFCWRWRLALAADPRLQQRWLRILPHVNDTLLLCSALVLAAMAGRYPFVNSAVLTAKVCGLVLYILLGTVAIKRARSRTQRQVSGLLAILTFGYIVGVAITKSPSLGVF</sequence>
<keyword evidence="1" id="KW-0812">Transmembrane</keyword>
<feature type="transmembrane region" description="Helical" evidence="1">
    <location>
        <begin position="6"/>
        <end position="25"/>
    </location>
</feature>
<dbReference type="InterPro" id="IPR007360">
    <property type="entry name" value="SirB"/>
</dbReference>
<protein>
    <submittedName>
        <fullName evidence="2">SirB2 family protein</fullName>
    </submittedName>
</protein>
<dbReference type="EMBL" id="JBHSAF010000007">
    <property type="protein sequence ID" value="MFC3913372.1"/>
    <property type="molecule type" value="Genomic_DNA"/>
</dbReference>
<dbReference type="Pfam" id="PF04247">
    <property type="entry name" value="SirB"/>
    <property type="match status" value="1"/>
</dbReference>
<evidence type="ECO:0000313" key="2">
    <source>
        <dbReference type="EMBL" id="MFC3913372.1"/>
    </source>
</evidence>
<name>A0ABV8CME1_9GAMM</name>
<evidence type="ECO:0000313" key="3">
    <source>
        <dbReference type="Proteomes" id="UP001595692"/>
    </source>
</evidence>
<evidence type="ECO:0000256" key="1">
    <source>
        <dbReference type="SAM" id="Phobius"/>
    </source>
</evidence>
<feature type="transmembrane region" description="Helical" evidence="1">
    <location>
        <begin position="71"/>
        <end position="90"/>
    </location>
</feature>